<sequence length="108" mass="11835">MFDDQLTPLPDSFLAIWTGARQRLLKPAAEIRQHYDLCEDLANHLQASAQALLHDDGLTEDDVLQRIVLGLSQEGSGLTPDEGVWVARRLAELLNWPADGLANPPAPA</sequence>
<gene>
    <name evidence="1" type="ORF">AACH00_08550</name>
</gene>
<accession>A0ABU9C3D8</accession>
<proteinExistence type="predicted"/>
<protein>
    <recommendedName>
        <fullName evidence="3">ATPase with chaperone activity</fullName>
    </recommendedName>
</protein>
<organism evidence="1 2">
    <name type="scientific">Ideonella margarita</name>
    <dbReference type="NCBI Taxonomy" id="2984191"/>
    <lineage>
        <taxon>Bacteria</taxon>
        <taxon>Pseudomonadati</taxon>
        <taxon>Pseudomonadota</taxon>
        <taxon>Betaproteobacteria</taxon>
        <taxon>Burkholderiales</taxon>
        <taxon>Sphaerotilaceae</taxon>
        <taxon>Ideonella</taxon>
    </lineage>
</organism>
<evidence type="ECO:0008006" key="3">
    <source>
        <dbReference type="Google" id="ProtNLM"/>
    </source>
</evidence>
<keyword evidence="2" id="KW-1185">Reference proteome</keyword>
<evidence type="ECO:0000313" key="1">
    <source>
        <dbReference type="EMBL" id="MEK8046390.1"/>
    </source>
</evidence>
<dbReference type="EMBL" id="JBBUTI010000005">
    <property type="protein sequence ID" value="MEK8046390.1"/>
    <property type="molecule type" value="Genomic_DNA"/>
</dbReference>
<dbReference type="Proteomes" id="UP001379945">
    <property type="component" value="Unassembled WGS sequence"/>
</dbReference>
<comment type="caution">
    <text evidence="1">The sequence shown here is derived from an EMBL/GenBank/DDBJ whole genome shotgun (WGS) entry which is preliminary data.</text>
</comment>
<reference evidence="1 2" key="1">
    <citation type="submission" date="2024-04" db="EMBL/GenBank/DDBJ databases">
        <title>Novel species of the genus Ideonella isolated from streams.</title>
        <authorList>
            <person name="Lu H."/>
        </authorList>
    </citation>
    <scope>NUCLEOTIDE SEQUENCE [LARGE SCALE GENOMIC DNA]</scope>
    <source>
        <strain evidence="1 2">LYT19W</strain>
    </source>
</reference>
<evidence type="ECO:0000313" key="2">
    <source>
        <dbReference type="Proteomes" id="UP001379945"/>
    </source>
</evidence>
<dbReference type="RefSeq" id="WP_341398678.1">
    <property type="nucleotide sequence ID" value="NZ_JBBUTI010000005.1"/>
</dbReference>
<name>A0ABU9C3D8_9BURK</name>